<dbReference type="RefSeq" id="WP_072282525.1">
    <property type="nucleotide sequence ID" value="NZ_CP015519.1"/>
</dbReference>
<dbReference type="Proteomes" id="UP000182517">
    <property type="component" value="Chromosome"/>
</dbReference>
<comment type="similarity">
    <text evidence="1">Belongs to the Gfa family.</text>
</comment>
<protein>
    <recommendedName>
        <fullName evidence="5">CENP-V/GFA domain-containing protein</fullName>
    </recommendedName>
</protein>
<dbReference type="AlphaFoldDB" id="A0A1L3GKW1"/>
<keyword evidence="7" id="KW-1185">Reference proteome</keyword>
<dbReference type="PANTHER" id="PTHR33337">
    <property type="entry name" value="GFA DOMAIN-CONTAINING PROTEIN"/>
    <property type="match status" value="1"/>
</dbReference>
<dbReference type="Pfam" id="PF04828">
    <property type="entry name" value="GFA"/>
    <property type="match status" value="1"/>
</dbReference>
<dbReference type="InterPro" id="IPR006913">
    <property type="entry name" value="CENP-V/GFA"/>
</dbReference>
<dbReference type="PROSITE" id="PS51891">
    <property type="entry name" value="CENP_V_GFA"/>
    <property type="match status" value="1"/>
</dbReference>
<organism evidence="6 7">
    <name type="scientific">Syntrophotalea acetylenivorans</name>
    <dbReference type="NCBI Taxonomy" id="1842532"/>
    <lineage>
        <taxon>Bacteria</taxon>
        <taxon>Pseudomonadati</taxon>
        <taxon>Thermodesulfobacteriota</taxon>
        <taxon>Desulfuromonadia</taxon>
        <taxon>Desulfuromonadales</taxon>
        <taxon>Syntrophotaleaceae</taxon>
        <taxon>Syntrophotalea</taxon>
    </lineage>
</organism>
<dbReference type="Gene3D" id="3.90.1590.10">
    <property type="entry name" value="glutathione-dependent formaldehyde- activating enzyme (gfa)"/>
    <property type="match status" value="1"/>
</dbReference>
<evidence type="ECO:0000256" key="2">
    <source>
        <dbReference type="ARBA" id="ARBA00022723"/>
    </source>
</evidence>
<dbReference type="EMBL" id="CP015519">
    <property type="protein sequence ID" value="APG26564.1"/>
    <property type="molecule type" value="Genomic_DNA"/>
</dbReference>
<dbReference type="SUPFAM" id="SSF51316">
    <property type="entry name" value="Mss4-like"/>
    <property type="match status" value="1"/>
</dbReference>
<dbReference type="STRING" id="1842532.A7E78_01020"/>
<feature type="domain" description="CENP-V/GFA" evidence="5">
    <location>
        <begin position="5"/>
        <end position="121"/>
    </location>
</feature>
<name>A0A1L3GKW1_9BACT</name>
<proteinExistence type="inferred from homology"/>
<dbReference type="GO" id="GO:0016846">
    <property type="term" value="F:carbon-sulfur lyase activity"/>
    <property type="evidence" value="ECO:0007669"/>
    <property type="project" value="InterPro"/>
</dbReference>
<dbReference type="GO" id="GO:0046872">
    <property type="term" value="F:metal ion binding"/>
    <property type="evidence" value="ECO:0007669"/>
    <property type="project" value="UniProtKB-KW"/>
</dbReference>
<keyword evidence="4" id="KW-0456">Lyase</keyword>
<keyword evidence="3" id="KW-0862">Zinc</keyword>
<reference evidence="6 7" key="1">
    <citation type="journal article" date="2017" name="Genome Announc.">
        <title>Complete Genome Sequences of Two Acetylene-Fermenting Pelobacter acetylenicus Strains.</title>
        <authorList>
            <person name="Sutton J.M."/>
            <person name="Baesman S.M."/>
            <person name="Fierst J.L."/>
            <person name="Poret-Peterson A.T."/>
            <person name="Oremland R.S."/>
            <person name="Dunlap D.S."/>
            <person name="Akob D.M."/>
        </authorList>
    </citation>
    <scope>NUCLEOTIDE SEQUENCE [LARGE SCALE GENOMIC DNA]</scope>
    <source>
        <strain evidence="6 7">SFB93</strain>
    </source>
</reference>
<dbReference type="KEGG" id="pef:A7E78_01020"/>
<dbReference type="PANTHER" id="PTHR33337:SF40">
    <property type="entry name" value="CENP-V_GFA DOMAIN-CONTAINING PROTEIN-RELATED"/>
    <property type="match status" value="1"/>
</dbReference>
<keyword evidence="2" id="KW-0479">Metal-binding</keyword>
<dbReference type="OrthoDB" id="9805575at2"/>
<evidence type="ECO:0000259" key="5">
    <source>
        <dbReference type="PROSITE" id="PS51891"/>
    </source>
</evidence>
<evidence type="ECO:0000313" key="7">
    <source>
        <dbReference type="Proteomes" id="UP000182517"/>
    </source>
</evidence>
<evidence type="ECO:0000256" key="1">
    <source>
        <dbReference type="ARBA" id="ARBA00005495"/>
    </source>
</evidence>
<evidence type="ECO:0000256" key="3">
    <source>
        <dbReference type="ARBA" id="ARBA00022833"/>
    </source>
</evidence>
<sequence length="136" mass="14641">MEGHFTGSCHCGEVAFEINGKVLNVVNCHCSICRKANGGVFSSFAVVPEEIFTVVKGGDSLTRYAMSDKGEKNFCSVCGAPVFNRNKLYPGIAVVPLGCFEEPARLTPQADIFCADRLPWVTPYGGSNCYDQGFDG</sequence>
<dbReference type="InterPro" id="IPR011057">
    <property type="entry name" value="Mss4-like_sf"/>
</dbReference>
<evidence type="ECO:0000313" key="6">
    <source>
        <dbReference type="EMBL" id="APG26564.1"/>
    </source>
</evidence>
<accession>A0A1L3GKW1</accession>
<gene>
    <name evidence="6" type="ORF">A7E78_01020</name>
</gene>
<evidence type="ECO:0000256" key="4">
    <source>
        <dbReference type="ARBA" id="ARBA00023239"/>
    </source>
</evidence>